<dbReference type="InterPro" id="IPR036388">
    <property type="entry name" value="WH-like_DNA-bd_sf"/>
</dbReference>
<dbReference type="Gene3D" id="1.10.1740.10">
    <property type="match status" value="1"/>
</dbReference>
<sequence>MSGPPGREPRGPPVAAGRVNATPAAAFDRLYVRQATPLTRQAFLLCGRRRLAERAVVHAFHRAWERWPEVAVDPDPAGWLRAATHEYALSPWHQLVPGRRGGELRAVPPEDRVLLEALLSLPRSYRRSLILHDGVGLGLSETAAETEASTRAAAGRVLGAREALTARLPGLADTAEEQRGVALAHLLRQFAAGHPVVPGCPATLRAAGERLTRRRTWAAFALVATAVLSIALTAVLTG</sequence>
<dbReference type="InterPro" id="IPR013324">
    <property type="entry name" value="RNA_pol_sigma_r3/r4-like"/>
</dbReference>
<keyword evidence="5" id="KW-0804">Transcription</keyword>
<evidence type="ECO:0000313" key="8">
    <source>
        <dbReference type="Proteomes" id="UP000194218"/>
    </source>
</evidence>
<dbReference type="GO" id="GO:0003677">
    <property type="term" value="F:DNA binding"/>
    <property type="evidence" value="ECO:0007669"/>
    <property type="project" value="UniProtKB-KW"/>
</dbReference>
<dbReference type="AlphaFoldDB" id="A0A1W7CW35"/>
<accession>A0A1W7CW35</accession>
<evidence type="ECO:0000256" key="3">
    <source>
        <dbReference type="ARBA" id="ARBA00023082"/>
    </source>
</evidence>
<dbReference type="Gene3D" id="1.10.10.10">
    <property type="entry name" value="Winged helix-like DNA-binding domain superfamily/Winged helix DNA-binding domain"/>
    <property type="match status" value="1"/>
</dbReference>
<evidence type="ECO:0008006" key="9">
    <source>
        <dbReference type="Google" id="ProtNLM"/>
    </source>
</evidence>
<dbReference type="RefSeq" id="WP_086158476.1">
    <property type="nucleotide sequence ID" value="NZ_CP021121.1"/>
</dbReference>
<dbReference type="EMBL" id="CP021121">
    <property type="protein sequence ID" value="ARQ68972.1"/>
    <property type="molecule type" value="Genomic_DNA"/>
</dbReference>
<gene>
    <name evidence="7" type="ORF">CAG99_08935</name>
</gene>
<dbReference type="SUPFAM" id="SSF88659">
    <property type="entry name" value="Sigma3 and sigma4 domains of RNA polymerase sigma factors"/>
    <property type="match status" value="1"/>
</dbReference>
<dbReference type="KEGG" id="smao:CAG99_08935"/>
<comment type="similarity">
    <text evidence="1">Belongs to the sigma-70 factor family. ECF subfamily.</text>
</comment>
<evidence type="ECO:0000256" key="5">
    <source>
        <dbReference type="ARBA" id="ARBA00023163"/>
    </source>
</evidence>
<dbReference type="GO" id="GO:0006352">
    <property type="term" value="P:DNA-templated transcription initiation"/>
    <property type="evidence" value="ECO:0007669"/>
    <property type="project" value="InterPro"/>
</dbReference>
<dbReference type="GO" id="GO:0016987">
    <property type="term" value="F:sigma factor activity"/>
    <property type="evidence" value="ECO:0007669"/>
    <property type="project" value="UniProtKB-KW"/>
</dbReference>
<evidence type="ECO:0000256" key="1">
    <source>
        <dbReference type="ARBA" id="ARBA00010641"/>
    </source>
</evidence>
<feature type="transmembrane region" description="Helical" evidence="6">
    <location>
        <begin position="217"/>
        <end position="236"/>
    </location>
</feature>
<keyword evidence="8" id="KW-1185">Reference proteome</keyword>
<keyword evidence="6" id="KW-0812">Transmembrane</keyword>
<organism evidence="7 8">
    <name type="scientific">Streptomyces marincola</name>
    <dbReference type="NCBI Taxonomy" id="2878388"/>
    <lineage>
        <taxon>Bacteria</taxon>
        <taxon>Bacillati</taxon>
        <taxon>Actinomycetota</taxon>
        <taxon>Actinomycetes</taxon>
        <taxon>Kitasatosporales</taxon>
        <taxon>Streptomycetaceae</taxon>
        <taxon>Streptomyces</taxon>
    </lineage>
</organism>
<keyword evidence="3" id="KW-0731">Sigma factor</keyword>
<dbReference type="InterPro" id="IPR013325">
    <property type="entry name" value="RNA_pol_sigma_r2"/>
</dbReference>
<dbReference type="Proteomes" id="UP000194218">
    <property type="component" value="Chromosome"/>
</dbReference>
<evidence type="ECO:0000313" key="7">
    <source>
        <dbReference type="EMBL" id="ARQ68972.1"/>
    </source>
</evidence>
<evidence type="ECO:0000256" key="4">
    <source>
        <dbReference type="ARBA" id="ARBA00023125"/>
    </source>
</evidence>
<dbReference type="PANTHER" id="PTHR43133:SF8">
    <property type="entry name" value="RNA POLYMERASE SIGMA FACTOR HI_1459-RELATED"/>
    <property type="match status" value="1"/>
</dbReference>
<keyword evidence="6" id="KW-1133">Transmembrane helix</keyword>
<dbReference type="InterPro" id="IPR039425">
    <property type="entry name" value="RNA_pol_sigma-70-like"/>
</dbReference>
<reference evidence="7 8" key="1">
    <citation type="submission" date="2017-05" db="EMBL/GenBank/DDBJ databases">
        <title>Complete genome sequence of Streptomyces sp. SCSIO 03032 revealed the diverse biosynthetic pathways for its bioactive secondary metabolites.</title>
        <authorList>
            <person name="Ma L."/>
            <person name="Zhu Y."/>
            <person name="Zhang W."/>
            <person name="Zhang G."/>
            <person name="Tian X."/>
            <person name="Zhang S."/>
            <person name="Zhang C."/>
        </authorList>
    </citation>
    <scope>NUCLEOTIDE SEQUENCE [LARGE SCALE GENOMIC DNA]</scope>
    <source>
        <strain evidence="7 8">SCSIO 03032</strain>
    </source>
</reference>
<protein>
    <recommendedName>
        <fullName evidence="9">DNA-directed RNA polymerase specialized sigma subunit, sigma24 family</fullName>
    </recommendedName>
</protein>
<dbReference type="PANTHER" id="PTHR43133">
    <property type="entry name" value="RNA POLYMERASE ECF-TYPE SIGMA FACTO"/>
    <property type="match status" value="1"/>
</dbReference>
<dbReference type="OrthoDB" id="3869980at2"/>
<keyword evidence="4" id="KW-0238">DNA-binding</keyword>
<proteinExistence type="inferred from homology"/>
<evidence type="ECO:0000256" key="2">
    <source>
        <dbReference type="ARBA" id="ARBA00023015"/>
    </source>
</evidence>
<keyword evidence="6" id="KW-0472">Membrane</keyword>
<dbReference type="SUPFAM" id="SSF88946">
    <property type="entry name" value="Sigma2 domain of RNA polymerase sigma factors"/>
    <property type="match status" value="1"/>
</dbReference>
<evidence type="ECO:0000256" key="6">
    <source>
        <dbReference type="SAM" id="Phobius"/>
    </source>
</evidence>
<keyword evidence="2" id="KW-0805">Transcription regulation</keyword>
<name>A0A1W7CW35_9ACTN</name>